<gene>
    <name evidence="2" type="ORF">H2204_009311</name>
</gene>
<dbReference type="Proteomes" id="UP001172681">
    <property type="component" value="Unassembled WGS sequence"/>
</dbReference>
<feature type="compositionally biased region" description="Polar residues" evidence="1">
    <location>
        <begin position="8"/>
        <end position="40"/>
    </location>
</feature>
<comment type="caution">
    <text evidence="2">The sequence shown here is derived from an EMBL/GenBank/DDBJ whole genome shotgun (WGS) entry which is preliminary data.</text>
</comment>
<dbReference type="EMBL" id="JAPDRN010000072">
    <property type="protein sequence ID" value="KAJ9628336.1"/>
    <property type="molecule type" value="Genomic_DNA"/>
</dbReference>
<feature type="compositionally biased region" description="Basic and acidic residues" evidence="1">
    <location>
        <begin position="130"/>
        <end position="152"/>
    </location>
</feature>
<accession>A0AA38XYB3</accession>
<feature type="region of interest" description="Disordered" evidence="1">
    <location>
        <begin position="1"/>
        <end position="99"/>
    </location>
</feature>
<evidence type="ECO:0000313" key="3">
    <source>
        <dbReference type="Proteomes" id="UP001172681"/>
    </source>
</evidence>
<feature type="region of interest" description="Disordered" evidence="1">
    <location>
        <begin position="112"/>
        <end position="166"/>
    </location>
</feature>
<name>A0AA38XYB3_9EURO</name>
<sequence>MSALDPSAPSQPTQQTGLNQAGNPASKTSAEQATSRADTSNGKDARIIDHRESHDVPSQHGGAAHPGARGSGARGPLTENLIPESDAQNYSQNSELEGEQMRMAGEGDVARAVRRGGGGGHAGEESLTADVDRKQAEHEAELHKRGERTGKEIEEEGNEDWTGKKADVASALVGGRERIDEGERPKVVLAAEE</sequence>
<dbReference type="AlphaFoldDB" id="A0AA38XYB3"/>
<feature type="compositionally biased region" description="Polar residues" evidence="1">
    <location>
        <begin position="86"/>
        <end position="95"/>
    </location>
</feature>
<feature type="compositionally biased region" description="Basic and acidic residues" evidence="1">
    <location>
        <begin position="41"/>
        <end position="57"/>
    </location>
</feature>
<evidence type="ECO:0000256" key="1">
    <source>
        <dbReference type="SAM" id="MobiDB-lite"/>
    </source>
</evidence>
<keyword evidence="3" id="KW-1185">Reference proteome</keyword>
<evidence type="ECO:0000313" key="2">
    <source>
        <dbReference type="EMBL" id="KAJ9628336.1"/>
    </source>
</evidence>
<organism evidence="2 3">
    <name type="scientific">Knufia peltigerae</name>
    <dbReference type="NCBI Taxonomy" id="1002370"/>
    <lineage>
        <taxon>Eukaryota</taxon>
        <taxon>Fungi</taxon>
        <taxon>Dikarya</taxon>
        <taxon>Ascomycota</taxon>
        <taxon>Pezizomycotina</taxon>
        <taxon>Eurotiomycetes</taxon>
        <taxon>Chaetothyriomycetidae</taxon>
        <taxon>Chaetothyriales</taxon>
        <taxon>Trichomeriaceae</taxon>
        <taxon>Knufia</taxon>
    </lineage>
</organism>
<protein>
    <submittedName>
        <fullName evidence="2">Uncharacterized protein</fullName>
    </submittedName>
</protein>
<reference evidence="2" key="1">
    <citation type="submission" date="2022-10" db="EMBL/GenBank/DDBJ databases">
        <title>Culturing micro-colonial fungi from biological soil crusts in the Mojave desert and describing Neophaeococcomyces mojavensis, and introducing the new genera and species Taxawa tesnikishii.</title>
        <authorList>
            <person name="Kurbessoian T."/>
            <person name="Stajich J.E."/>
        </authorList>
    </citation>
    <scope>NUCLEOTIDE SEQUENCE</scope>
    <source>
        <strain evidence="2">TK_35</strain>
    </source>
</reference>
<proteinExistence type="predicted"/>